<dbReference type="Proteomes" id="UP001391051">
    <property type="component" value="Unassembled WGS sequence"/>
</dbReference>
<accession>A0ABR1QEH1</accession>
<comment type="catalytic activity">
    <reaction evidence="10">
        <text>an acyl-CoA + malonyl-CoA + H(+) = a 3-oxoacyl-CoA + CO2 + CoA</text>
        <dbReference type="Rhea" id="RHEA:50252"/>
        <dbReference type="ChEBI" id="CHEBI:15378"/>
        <dbReference type="ChEBI" id="CHEBI:16526"/>
        <dbReference type="ChEBI" id="CHEBI:57287"/>
        <dbReference type="ChEBI" id="CHEBI:57384"/>
        <dbReference type="ChEBI" id="CHEBI:58342"/>
        <dbReference type="ChEBI" id="CHEBI:90726"/>
    </reaction>
    <physiologicalReaction direction="left-to-right" evidence="10">
        <dbReference type="Rhea" id="RHEA:50253"/>
    </physiologicalReaction>
</comment>
<evidence type="ECO:0000256" key="1">
    <source>
        <dbReference type="ARBA" id="ARBA00004141"/>
    </source>
</evidence>
<evidence type="ECO:0000256" key="2">
    <source>
        <dbReference type="ARBA" id="ARBA00022516"/>
    </source>
</evidence>
<keyword evidence="4 10" id="KW-0812">Transmembrane</keyword>
<dbReference type="PANTHER" id="PTHR11157">
    <property type="entry name" value="FATTY ACID ACYL TRANSFERASE-RELATED"/>
    <property type="match status" value="1"/>
</dbReference>
<evidence type="ECO:0000256" key="11">
    <source>
        <dbReference type="SAM" id="MobiDB-lite"/>
    </source>
</evidence>
<feature type="transmembrane region" description="Helical" evidence="10">
    <location>
        <begin position="281"/>
        <end position="298"/>
    </location>
</feature>
<gene>
    <name evidence="12" type="ORF">PG986_008103</name>
</gene>
<evidence type="ECO:0000256" key="7">
    <source>
        <dbReference type="ARBA" id="ARBA00023098"/>
    </source>
</evidence>
<dbReference type="EC" id="2.3.1.-" evidence="10"/>
<sequence>MSSQPTVFLDSPSSSLFKFFPLPANEPLPIPPPHFDYPFTIPDSWYQGALDFRVPITIATLYAVTAKLLNKYNLSTGKKPWAISKTAPFRLFVVLHNVFLAVYSAWTFWGMLTALRASIESPMGPNGLAGTVDSFCKFHGPGGFGNGVAFNGPQGKWETFGNGYLTSEGTPSRVDAGRLWNEGLAFYGWIFYLSKFYEVLDTFIILAKGKLSSTLQTYHHAGAMMCMWAGIRFMSAPIWMFVFVNSGIHAMMYTYYTVTAFNIRVPTAIKRTLTTLQITQFLVGASYAMVHSFVYYTVPVKVAVPKPAAVVASSVAAAATEAASAGSVLGSIRNMVFGAAEAANANAIVSSNAASAGAGSGHDLVYQTQYQTVPCVTSSGSTFAIWLNVLYLAPLTYLFVSFFIASYIKRSNAEAERVHKQKKLEGADRRLSNAMMNAEKAGWEAARGVEREIYNQGGDSAVVDDENEGAGEKSYAQALRTRNTRSSKRN</sequence>
<keyword evidence="6 10" id="KW-1133">Transmembrane helix</keyword>
<dbReference type="GeneID" id="92077387"/>
<feature type="transmembrane region" description="Helical" evidence="10">
    <location>
        <begin position="91"/>
        <end position="112"/>
    </location>
</feature>
<name>A0ABR1QEH1_9PEZI</name>
<keyword evidence="2 10" id="KW-0444">Lipid biosynthesis</keyword>
<comment type="caution">
    <text evidence="12">The sequence shown here is derived from an EMBL/GenBank/DDBJ whole genome shotgun (WGS) entry which is preliminary data.</text>
</comment>
<protein>
    <recommendedName>
        <fullName evidence="10">Elongation of fatty acids protein</fullName>
        <ecNumber evidence="10">2.3.1.-</ecNumber>
    </recommendedName>
</protein>
<dbReference type="Pfam" id="PF01151">
    <property type="entry name" value="ELO"/>
    <property type="match status" value="1"/>
</dbReference>
<keyword evidence="7 10" id="KW-0443">Lipid metabolism</keyword>
<evidence type="ECO:0000313" key="13">
    <source>
        <dbReference type="Proteomes" id="UP001391051"/>
    </source>
</evidence>
<feature type="transmembrane region" description="Helical" evidence="10">
    <location>
        <begin position="383"/>
        <end position="408"/>
    </location>
</feature>
<feature type="transmembrane region" description="Helical" evidence="10">
    <location>
        <begin position="186"/>
        <end position="206"/>
    </location>
</feature>
<keyword evidence="13" id="KW-1185">Reference proteome</keyword>
<feature type="transmembrane region" description="Helical" evidence="10">
    <location>
        <begin position="218"/>
        <end position="244"/>
    </location>
</feature>
<evidence type="ECO:0000256" key="8">
    <source>
        <dbReference type="ARBA" id="ARBA00023136"/>
    </source>
</evidence>
<dbReference type="EMBL" id="JAQQWE010000005">
    <property type="protein sequence ID" value="KAK7952375.1"/>
    <property type="molecule type" value="Genomic_DNA"/>
</dbReference>
<reference evidence="12 13" key="1">
    <citation type="submission" date="2023-01" db="EMBL/GenBank/DDBJ databases">
        <title>Analysis of 21 Apiospora genomes using comparative genomics revels a genus with tremendous synthesis potential of carbohydrate active enzymes and secondary metabolites.</title>
        <authorList>
            <person name="Sorensen T."/>
        </authorList>
    </citation>
    <scope>NUCLEOTIDE SEQUENCE [LARGE SCALE GENOMIC DNA]</scope>
    <source>
        <strain evidence="12 13">CBS 24483</strain>
    </source>
</reference>
<dbReference type="PANTHER" id="PTHR11157:SF169">
    <property type="entry name" value="ELONGATION OF FATTY ACIDS PROTEIN"/>
    <property type="match status" value="1"/>
</dbReference>
<comment type="similarity">
    <text evidence="10">Belongs to the ELO family.</text>
</comment>
<evidence type="ECO:0000256" key="9">
    <source>
        <dbReference type="ARBA" id="ARBA00023160"/>
    </source>
</evidence>
<evidence type="ECO:0000256" key="3">
    <source>
        <dbReference type="ARBA" id="ARBA00022679"/>
    </source>
</evidence>
<keyword evidence="5 10" id="KW-0276">Fatty acid metabolism</keyword>
<feature type="transmembrane region" description="Helical" evidence="10">
    <location>
        <begin position="52"/>
        <end position="70"/>
    </location>
</feature>
<dbReference type="InterPro" id="IPR002076">
    <property type="entry name" value="ELO_fam"/>
</dbReference>
<evidence type="ECO:0000313" key="12">
    <source>
        <dbReference type="EMBL" id="KAK7952375.1"/>
    </source>
</evidence>
<keyword evidence="8 10" id="KW-0472">Membrane</keyword>
<evidence type="ECO:0000256" key="10">
    <source>
        <dbReference type="RuleBase" id="RU361115"/>
    </source>
</evidence>
<evidence type="ECO:0000256" key="5">
    <source>
        <dbReference type="ARBA" id="ARBA00022832"/>
    </source>
</evidence>
<comment type="subcellular location">
    <subcellularLocation>
        <location evidence="1">Membrane</location>
        <topology evidence="1">Multi-pass membrane protein</topology>
    </subcellularLocation>
</comment>
<keyword evidence="3 10" id="KW-0808">Transferase</keyword>
<evidence type="ECO:0000256" key="6">
    <source>
        <dbReference type="ARBA" id="ARBA00022989"/>
    </source>
</evidence>
<feature type="region of interest" description="Disordered" evidence="11">
    <location>
        <begin position="458"/>
        <end position="490"/>
    </location>
</feature>
<keyword evidence="9 10" id="KW-0275">Fatty acid biosynthesis</keyword>
<organism evidence="12 13">
    <name type="scientific">Apiospora aurea</name>
    <dbReference type="NCBI Taxonomy" id="335848"/>
    <lineage>
        <taxon>Eukaryota</taxon>
        <taxon>Fungi</taxon>
        <taxon>Dikarya</taxon>
        <taxon>Ascomycota</taxon>
        <taxon>Pezizomycotina</taxon>
        <taxon>Sordariomycetes</taxon>
        <taxon>Xylariomycetidae</taxon>
        <taxon>Amphisphaeriales</taxon>
        <taxon>Apiosporaceae</taxon>
        <taxon>Apiospora</taxon>
    </lineage>
</organism>
<dbReference type="RefSeq" id="XP_066700437.1">
    <property type="nucleotide sequence ID" value="XM_066844325.1"/>
</dbReference>
<proteinExistence type="inferred from homology"/>
<evidence type="ECO:0000256" key="4">
    <source>
        <dbReference type="ARBA" id="ARBA00022692"/>
    </source>
</evidence>